<sequence length="349" mass="41078">MTNLNNNSIKPQVNRTASDTPWWNRRVFGNFSFLDYLIAKFSKQVVPESVLALHQGNFMDLRVFAKTALAVDNDRFTNYEFLLYVKIKYALRVGLDEYAGLKDSIELFQVAIEAKNSYITIDQIEIRYRSSKQQELYDYVQTRLTSDEDKTQFRPRVQEKLAELLPQIKTEEGRNAMQAYVEELDRLAEHELGLKLLCLFKAYQLADYSILRIISDLVSTLKEEDVTNHKTLVSLVLNKYEVFEKLGKIIGLTDQQNNPNTYARMVQYITLGYRHKLSYVKFEELMNVMRLWYKPYQVIEALRQQYTPKEYKLPKAFSEPLPGIEIYEKYKKSLTDKNTGFTYIDFNEN</sequence>
<gene>
    <name evidence="1" type="ordered locus">Cyan7822_1305</name>
</gene>
<organism evidence="1 2">
    <name type="scientific">Gloeothece verrucosa (strain PCC 7822)</name>
    <name type="common">Cyanothece sp. (strain PCC 7822)</name>
    <dbReference type="NCBI Taxonomy" id="497965"/>
    <lineage>
        <taxon>Bacteria</taxon>
        <taxon>Bacillati</taxon>
        <taxon>Cyanobacteriota</taxon>
        <taxon>Cyanophyceae</taxon>
        <taxon>Oscillatoriophycideae</taxon>
        <taxon>Chroococcales</taxon>
        <taxon>Aphanothecaceae</taxon>
        <taxon>Gloeothece</taxon>
        <taxon>Gloeothece verrucosa</taxon>
    </lineage>
</organism>
<name>E0UHQ0_GLOV7</name>
<dbReference type="EMBL" id="CP002198">
    <property type="protein sequence ID" value="ADN13307.1"/>
    <property type="molecule type" value="Genomic_DNA"/>
</dbReference>
<dbReference type="HOGENOM" id="CLU_828243_0_0_3"/>
<dbReference type="eggNOG" id="ENOG502ZCIK">
    <property type="taxonomic scope" value="Bacteria"/>
</dbReference>
<reference evidence="2" key="1">
    <citation type="journal article" date="2011" name="MBio">
        <title>Novel metabolic attributes of the genus Cyanothece, comprising a group of unicellular nitrogen-fixing Cyanobacteria.</title>
        <authorList>
            <person name="Bandyopadhyay A."/>
            <person name="Elvitigala T."/>
            <person name="Welsh E."/>
            <person name="Stockel J."/>
            <person name="Liberton M."/>
            <person name="Min H."/>
            <person name="Sherman L.A."/>
            <person name="Pakrasi H.B."/>
        </authorList>
    </citation>
    <scope>NUCLEOTIDE SEQUENCE [LARGE SCALE GENOMIC DNA]</scope>
    <source>
        <strain evidence="2">PCC 7822</strain>
    </source>
</reference>
<evidence type="ECO:0000313" key="1">
    <source>
        <dbReference type="EMBL" id="ADN13307.1"/>
    </source>
</evidence>
<protein>
    <submittedName>
        <fullName evidence="1">Uncharacterized protein</fullName>
    </submittedName>
</protein>
<dbReference type="AlphaFoldDB" id="E0UHQ0"/>
<proteinExistence type="predicted"/>
<dbReference type="KEGG" id="cyj:Cyan7822_1305"/>
<evidence type="ECO:0000313" key="2">
    <source>
        <dbReference type="Proteomes" id="UP000008206"/>
    </source>
</evidence>
<dbReference type="Proteomes" id="UP000008206">
    <property type="component" value="Chromosome"/>
</dbReference>
<dbReference type="RefSeq" id="WP_013321414.1">
    <property type="nucleotide sequence ID" value="NC_014501.1"/>
</dbReference>
<keyword evidence="2" id="KW-1185">Reference proteome</keyword>
<accession>E0UHQ0</accession>
<dbReference type="OrthoDB" id="560641at2"/>